<reference evidence="2" key="1">
    <citation type="submission" date="2021-03" db="EMBL/GenBank/DDBJ databases">
        <title>Revisited historic fungal species revealed as producer of novel bioactive compounds through whole genome sequencing and comparative genomics.</title>
        <authorList>
            <person name="Vignolle G.A."/>
            <person name="Hochenegger N."/>
            <person name="Mach R.L."/>
            <person name="Mach-Aigner A.R."/>
            <person name="Javad Rahimi M."/>
            <person name="Salim K.A."/>
            <person name="Chan C.M."/>
            <person name="Lim L.B.L."/>
            <person name="Cai F."/>
            <person name="Druzhinina I.S."/>
            <person name="U'Ren J.M."/>
            <person name="Derntl C."/>
        </authorList>
    </citation>
    <scope>NUCLEOTIDE SEQUENCE</scope>
    <source>
        <strain evidence="2">TUCIM 5799</strain>
    </source>
</reference>
<proteinExistence type="predicted"/>
<name>A0A9P9WD56_9PEZI</name>
<dbReference type="EMBL" id="JAFIMR010000039">
    <property type="protein sequence ID" value="KAI1857632.1"/>
    <property type="molecule type" value="Genomic_DNA"/>
</dbReference>
<sequence>MDAARLALRGEDFCHWALQPLHRADTARQIALDAELRDPVVWEHEWNTWHYLLLIVVAFCVVSIAVERLRVGSDGAKSLVRRIRSLGTDKGGWRICMDHKISPKPVADAFALPEVKTPLLPGPSVVGHRSARTTGGGSSVRAPTLSATDVRDSLTGSSAWTRETARTVGWLRWEAEPGLM</sequence>
<evidence type="ECO:0000313" key="3">
    <source>
        <dbReference type="Proteomes" id="UP000829685"/>
    </source>
</evidence>
<protein>
    <submittedName>
        <fullName evidence="2">Uncharacterized protein</fullName>
    </submittedName>
</protein>
<organism evidence="2 3">
    <name type="scientific">Neoarthrinium moseri</name>
    <dbReference type="NCBI Taxonomy" id="1658444"/>
    <lineage>
        <taxon>Eukaryota</taxon>
        <taxon>Fungi</taxon>
        <taxon>Dikarya</taxon>
        <taxon>Ascomycota</taxon>
        <taxon>Pezizomycotina</taxon>
        <taxon>Sordariomycetes</taxon>
        <taxon>Xylariomycetidae</taxon>
        <taxon>Amphisphaeriales</taxon>
        <taxon>Apiosporaceae</taxon>
        <taxon>Neoarthrinium</taxon>
    </lineage>
</organism>
<keyword evidence="3" id="KW-1185">Reference proteome</keyword>
<feature type="region of interest" description="Disordered" evidence="1">
    <location>
        <begin position="123"/>
        <end position="146"/>
    </location>
</feature>
<dbReference type="AlphaFoldDB" id="A0A9P9WD56"/>
<evidence type="ECO:0000313" key="2">
    <source>
        <dbReference type="EMBL" id="KAI1857632.1"/>
    </source>
</evidence>
<evidence type="ECO:0000256" key="1">
    <source>
        <dbReference type="SAM" id="MobiDB-lite"/>
    </source>
</evidence>
<comment type="caution">
    <text evidence="2">The sequence shown here is derived from an EMBL/GenBank/DDBJ whole genome shotgun (WGS) entry which is preliminary data.</text>
</comment>
<accession>A0A9P9WD56</accession>
<gene>
    <name evidence="2" type="ORF">JX265_011047</name>
</gene>
<dbReference type="Proteomes" id="UP000829685">
    <property type="component" value="Unassembled WGS sequence"/>
</dbReference>